<comment type="function">
    <text evidence="1">Catalyzes the hydroxylation of the N(6)-(4-aminobutyl)-L-lysine intermediate produced by deoxyhypusine synthase/DHPS on a critical lysine of the eukaryotic translation initiation factor 5A/eIF-5A. This is the second step of the post-translational modification of that lysine into an unusual amino acid residue named hypusine. Hypusination is unique to mature eIF-5A factor and is essential for its function.</text>
</comment>
<dbReference type="PROSITE" id="PS50077">
    <property type="entry name" value="HEAT_REPEAT"/>
    <property type="match status" value="1"/>
</dbReference>
<accession>A0A1G8YH63</accession>
<dbReference type="SUPFAM" id="SSF48371">
    <property type="entry name" value="ARM repeat"/>
    <property type="match status" value="3"/>
</dbReference>
<dbReference type="InterPro" id="IPR021133">
    <property type="entry name" value="HEAT_type_2"/>
</dbReference>
<evidence type="ECO:0000313" key="4">
    <source>
        <dbReference type="Proteomes" id="UP000326500"/>
    </source>
</evidence>
<name>A0A1G8YH63_9EURY</name>
<evidence type="ECO:0000256" key="2">
    <source>
        <dbReference type="SAM" id="MobiDB-lite"/>
    </source>
</evidence>
<dbReference type="InterPro" id="IPR004155">
    <property type="entry name" value="PBS_lyase_HEAT"/>
</dbReference>
<dbReference type="GO" id="GO:0016491">
    <property type="term" value="F:oxidoreductase activity"/>
    <property type="evidence" value="ECO:0007669"/>
    <property type="project" value="TreeGrafter"/>
</dbReference>
<dbReference type="Pfam" id="PF13646">
    <property type="entry name" value="HEAT_2"/>
    <property type="match status" value="6"/>
</dbReference>
<dbReference type="OrthoDB" id="142930at2157"/>
<protein>
    <submittedName>
        <fullName evidence="3">HEAT repeat</fullName>
    </submittedName>
</protein>
<dbReference type="InterPro" id="IPR016024">
    <property type="entry name" value="ARM-type_fold"/>
</dbReference>
<dbReference type="Gene3D" id="1.25.10.10">
    <property type="entry name" value="Leucine-rich Repeat Variant"/>
    <property type="match status" value="8"/>
</dbReference>
<dbReference type="AlphaFoldDB" id="A0A1G8YH63"/>
<feature type="compositionally biased region" description="Basic and acidic residues" evidence="2">
    <location>
        <begin position="496"/>
        <end position="517"/>
    </location>
</feature>
<gene>
    <name evidence="3" type="ORF">SAMN04488571_10315</name>
</gene>
<proteinExistence type="predicted"/>
<sequence>MAFFDRFRVGIKKIRQEKDYSGLILALDDDDPGSRADAARTLSALGPSIIPNLLGALENAAPVSRVRMAEALVSIGTSSIPLILALIVRASPALQASFVRAIAATDGEYFSALLSSLHSEESTTRTAAVIALRGTGKKAIPHLVRRLQDRNHSVRKEAASSLAALGWVPNDPQEKVQYYYLLEDWTELAKLQGAAVPVLIKGLNSKDPRIRSESARTLGKIRDPRAIPALVRAADDPEADVRTRVIEALGEIGDDRAKPHLVEALSDPSHPVRMEAAWGLERLDWIPQNDLERANYLIAREQWNELVRMGRPAIAPLISALQVEYSGVRTGASEALRQLGQPALDALNAAVRSGNPRVREQAEIALEYIQSRREENARARPAQEKSSDYDRELKEGLAARKRIEDHFGKAVQAPTRPLRRKSPSPEQNEPMQPILNKGGTVPKPVPQQPPDGEDIESLLKESQKGDEAWTSVKRQLDRRKPAPLDQIIPAGNDKQAGNEKEYTEKETPAPEKPKDEIPPDLTPCAESPEPRAPVVEEASLERYLRALQSDNEEIRAAAIAALRSIGEPAVGFLIQALSDPHPGVRIAAAEGLGEIGGDSSVDALLLILNDADRDVRIAAAGALGQAGDARTILPLIGLFHDGYPEVRSAAAAAVAAFGHAALGPLDAALENPAPKVRVTAVKALGIVGDPRSIPLLVRHLEDPAHEVGVIAARTLAGFGQPAVEPLSAILRTGEKEGRLAAIDALALIGTAEADEALEYALRDRDRDVADKAAAALTRRRGTDVWRKTPDNEVRQDVHTLIVALKDGSVEVQVSAATRLIEMGRPAVEGLIMALKDGDPEIQAAAAGVLGEMREAAVEPLMAAMNDPDRFIRIVAARNLGNIGDKRAIGVLSRSLQREPDSMVRAAVAEALGYIGSEEAIEPLARALRDSDEVVQIAAARSLGYIGDKRAIEPLILALCDVDDRVRYAALEALNDPDGTVRDHLVGALRSTDEVLRAGVAEALESVGWEPKTNVEKTLFLMARDRWAEVGQIGPDALPILVEALSNPSIEIRMNVVKTISRIGGEGAVSPLIQALADDALVVRMRAERGLVEMGDTAIPAITRAIEEARPEVREGLQRILEKIRR</sequence>
<organism evidence="3 4">
    <name type="scientific">Methanoculleus thermophilus</name>
    <dbReference type="NCBI Taxonomy" id="2200"/>
    <lineage>
        <taxon>Archaea</taxon>
        <taxon>Methanobacteriati</taxon>
        <taxon>Methanobacteriota</taxon>
        <taxon>Stenosarchaea group</taxon>
        <taxon>Methanomicrobia</taxon>
        <taxon>Methanomicrobiales</taxon>
        <taxon>Methanomicrobiaceae</taxon>
        <taxon>Methanoculleus</taxon>
    </lineage>
</organism>
<reference evidence="3 4" key="1">
    <citation type="submission" date="2016-10" db="EMBL/GenBank/DDBJ databases">
        <authorList>
            <person name="Varghese N."/>
            <person name="Submissions S."/>
        </authorList>
    </citation>
    <scope>NUCLEOTIDE SEQUENCE [LARGE SCALE GENOMIC DNA]</scope>
    <source>
        <strain evidence="3 4">DSM 2373</strain>
    </source>
</reference>
<dbReference type="SMART" id="SM00185">
    <property type="entry name" value="ARM"/>
    <property type="match status" value="6"/>
</dbReference>
<dbReference type="STRING" id="2200.GCA_001571405_00282"/>
<keyword evidence="4" id="KW-1185">Reference proteome</keyword>
<feature type="region of interest" description="Disordered" evidence="2">
    <location>
        <begin position="405"/>
        <end position="533"/>
    </location>
</feature>
<evidence type="ECO:0000313" key="3">
    <source>
        <dbReference type="EMBL" id="SDK02033.1"/>
    </source>
</evidence>
<dbReference type="InterPro" id="IPR000225">
    <property type="entry name" value="Armadillo"/>
</dbReference>
<dbReference type="PANTHER" id="PTHR12697">
    <property type="entry name" value="PBS LYASE HEAT-LIKE PROTEIN"/>
    <property type="match status" value="1"/>
</dbReference>
<dbReference type="InterPro" id="IPR011989">
    <property type="entry name" value="ARM-like"/>
</dbReference>
<feature type="compositionally biased region" description="Basic and acidic residues" evidence="2">
    <location>
        <begin position="457"/>
        <end position="467"/>
    </location>
</feature>
<evidence type="ECO:0000256" key="1">
    <source>
        <dbReference type="ARBA" id="ARBA00045876"/>
    </source>
</evidence>
<dbReference type="Proteomes" id="UP000326500">
    <property type="component" value="Unassembled WGS sequence"/>
</dbReference>
<dbReference type="SMART" id="SM00567">
    <property type="entry name" value="EZ_HEAT"/>
    <property type="match status" value="22"/>
</dbReference>
<dbReference type="PANTHER" id="PTHR12697:SF5">
    <property type="entry name" value="DEOXYHYPUSINE HYDROXYLASE"/>
    <property type="match status" value="1"/>
</dbReference>
<dbReference type="RefSeq" id="WP_066954380.1">
    <property type="nucleotide sequence ID" value="NZ_BCNX01000003.1"/>
</dbReference>
<dbReference type="EMBL" id="FNFT01000003">
    <property type="protein sequence ID" value="SDK02033.1"/>
    <property type="molecule type" value="Genomic_DNA"/>
</dbReference>